<evidence type="ECO:0000313" key="2">
    <source>
        <dbReference type="Proteomes" id="UP000831701"/>
    </source>
</evidence>
<sequence length="302" mass="33777">MLKKEKAIEDKWEQFVSGKRAHPRRPRSSSARPRTHRRSSLMSVASLSGLTSTTVGSSVSSLLPGAEEDTETPGAVDETDRPPSECPRTLPDVHHKVKTGRQSPQTSSLADSLTALESRTQPSAQKMDQTKPNQTSFKTKESSLPKSCPSKPPLAISHLINNKATVLRELKAAFEERVEEMAQSYVDALKLNARLSTLLSNLPEEVRRGRAASRVLEKLSGFAEQQTLRVRPQLFLKVLGGLEPWELCLPELCVAIQIATEHVVQIPREEYDAWLRSRLTLPPQNHLVFYITMKDYVLICTY</sequence>
<keyword evidence="2" id="KW-1185">Reference proteome</keyword>
<gene>
    <name evidence="1" type="ORF">L3Q82_006834</name>
</gene>
<name>A0ACB8WW60_9TELE</name>
<dbReference type="EMBL" id="CM041535">
    <property type="protein sequence ID" value="KAI3371961.1"/>
    <property type="molecule type" value="Genomic_DNA"/>
</dbReference>
<comment type="caution">
    <text evidence="1">The sequence shown here is derived from an EMBL/GenBank/DDBJ whole genome shotgun (WGS) entry which is preliminary data.</text>
</comment>
<evidence type="ECO:0000313" key="1">
    <source>
        <dbReference type="EMBL" id="KAI3371961.1"/>
    </source>
</evidence>
<protein>
    <submittedName>
        <fullName evidence="1">Uncharacterized protein</fullName>
    </submittedName>
</protein>
<reference evidence="1" key="1">
    <citation type="submission" date="2022-04" db="EMBL/GenBank/DDBJ databases">
        <title>Jade perch genome.</title>
        <authorList>
            <person name="Chao B."/>
        </authorList>
    </citation>
    <scope>NUCLEOTIDE SEQUENCE</scope>
    <source>
        <strain evidence="1">CB-2022</strain>
    </source>
</reference>
<accession>A0ACB8WW60</accession>
<organism evidence="1 2">
    <name type="scientific">Scortum barcoo</name>
    <name type="common">barcoo grunter</name>
    <dbReference type="NCBI Taxonomy" id="214431"/>
    <lineage>
        <taxon>Eukaryota</taxon>
        <taxon>Metazoa</taxon>
        <taxon>Chordata</taxon>
        <taxon>Craniata</taxon>
        <taxon>Vertebrata</taxon>
        <taxon>Euteleostomi</taxon>
        <taxon>Actinopterygii</taxon>
        <taxon>Neopterygii</taxon>
        <taxon>Teleostei</taxon>
        <taxon>Neoteleostei</taxon>
        <taxon>Acanthomorphata</taxon>
        <taxon>Eupercaria</taxon>
        <taxon>Centrarchiformes</taxon>
        <taxon>Terapontoidei</taxon>
        <taxon>Terapontidae</taxon>
        <taxon>Scortum</taxon>
    </lineage>
</organism>
<dbReference type="Proteomes" id="UP000831701">
    <property type="component" value="Chromosome 5"/>
</dbReference>
<proteinExistence type="predicted"/>